<dbReference type="Gene3D" id="1.10.287.2460">
    <property type="match status" value="1"/>
</dbReference>
<evidence type="ECO:0000313" key="4">
    <source>
        <dbReference type="Proteomes" id="UP000078046"/>
    </source>
</evidence>
<dbReference type="PANTHER" id="PTHR43802">
    <property type="entry name" value="ENOYL-COA HYDRATASE"/>
    <property type="match status" value="1"/>
</dbReference>
<name>A0A177B2Y3_9BILA</name>
<dbReference type="AlphaFoldDB" id="A0A177B2Y3"/>
<dbReference type="Gene3D" id="3.90.226.10">
    <property type="entry name" value="2-enoyl-CoA Hydratase, Chain A, domain 1"/>
    <property type="match status" value="1"/>
</dbReference>
<sequence>MYSTYIQKIETNKIGKILTIAIDNPSKRNAIDSDMAKAISQSIEFLEDSKDYSAGVLYGRGGNFSSGFDLANISKDELSYFDWNDKGNSPIGPCRRNFKKPIIAAINGYCVGGAFELALACDVRIMEKSAILGIFNRRFGIPVMNGGIVRLLKMVGLSRTLDIVISGRKICSDEAYQMGLISKIVPDTVALSDAMIYALKLCNLPQKALKHDRNVIYNLAYANMSQVDQFKSECKGAFEIMKQEGSLGARKFDEGCGRKGQNIGTKSKLDDSLLKKIK</sequence>
<dbReference type="InterPro" id="IPR029045">
    <property type="entry name" value="ClpP/crotonase-like_dom_sf"/>
</dbReference>
<protein>
    <submittedName>
        <fullName evidence="3">Enoyl-CoA hydratase domain-containing protein 3, mitochondrial</fullName>
    </submittedName>
</protein>
<dbReference type="SUPFAM" id="SSF52096">
    <property type="entry name" value="ClpP/crotonase"/>
    <property type="match status" value="1"/>
</dbReference>
<evidence type="ECO:0000313" key="3">
    <source>
        <dbReference type="EMBL" id="OAF68639.1"/>
    </source>
</evidence>
<dbReference type="Pfam" id="PF00378">
    <property type="entry name" value="ECH_1"/>
    <property type="match status" value="1"/>
</dbReference>
<dbReference type="InterPro" id="IPR001753">
    <property type="entry name" value="Enoyl-CoA_hydra/iso"/>
</dbReference>
<accession>A0A177B2Y3</accession>
<dbReference type="GO" id="GO:0003824">
    <property type="term" value="F:catalytic activity"/>
    <property type="evidence" value="ECO:0007669"/>
    <property type="project" value="InterPro"/>
</dbReference>
<dbReference type="InterPro" id="IPR018376">
    <property type="entry name" value="Enoyl-CoA_hyd/isom_CS"/>
</dbReference>
<evidence type="ECO:0000256" key="2">
    <source>
        <dbReference type="RuleBase" id="RU003707"/>
    </source>
</evidence>
<keyword evidence="4" id="KW-1185">Reference proteome</keyword>
<proteinExistence type="inferred from homology"/>
<reference evidence="3 4" key="1">
    <citation type="submission" date="2016-04" db="EMBL/GenBank/DDBJ databases">
        <title>The genome of Intoshia linei affirms orthonectids as highly simplified spiralians.</title>
        <authorList>
            <person name="Mikhailov K.V."/>
            <person name="Slusarev G.S."/>
            <person name="Nikitin M.A."/>
            <person name="Logacheva M.D."/>
            <person name="Penin A."/>
            <person name="Aleoshin V."/>
            <person name="Panchin Y.V."/>
        </authorList>
    </citation>
    <scope>NUCLEOTIDE SEQUENCE [LARGE SCALE GENOMIC DNA]</scope>
    <source>
        <strain evidence="3">Intl2013</strain>
        <tissue evidence="3">Whole animal</tissue>
    </source>
</reference>
<gene>
    <name evidence="3" type="ORF">A3Q56_03638</name>
</gene>
<evidence type="ECO:0000256" key="1">
    <source>
        <dbReference type="ARBA" id="ARBA00005254"/>
    </source>
</evidence>
<comment type="caution">
    <text evidence="3">The sequence shown here is derived from an EMBL/GenBank/DDBJ whole genome shotgun (WGS) entry which is preliminary data.</text>
</comment>
<organism evidence="3 4">
    <name type="scientific">Intoshia linei</name>
    <dbReference type="NCBI Taxonomy" id="1819745"/>
    <lineage>
        <taxon>Eukaryota</taxon>
        <taxon>Metazoa</taxon>
        <taxon>Spiralia</taxon>
        <taxon>Lophotrochozoa</taxon>
        <taxon>Mesozoa</taxon>
        <taxon>Orthonectida</taxon>
        <taxon>Rhopaluridae</taxon>
        <taxon>Intoshia</taxon>
    </lineage>
</organism>
<dbReference type="PANTHER" id="PTHR43802:SF1">
    <property type="entry name" value="IP11341P-RELATED"/>
    <property type="match status" value="1"/>
</dbReference>
<dbReference type="EMBL" id="LWCA01000412">
    <property type="protein sequence ID" value="OAF68639.1"/>
    <property type="molecule type" value="Genomic_DNA"/>
</dbReference>
<comment type="similarity">
    <text evidence="1 2">Belongs to the enoyl-CoA hydratase/isomerase family.</text>
</comment>
<dbReference type="CDD" id="cd06558">
    <property type="entry name" value="crotonase-like"/>
    <property type="match status" value="1"/>
</dbReference>
<dbReference type="Proteomes" id="UP000078046">
    <property type="component" value="Unassembled WGS sequence"/>
</dbReference>
<dbReference type="OrthoDB" id="448450at2759"/>
<dbReference type="PROSITE" id="PS00166">
    <property type="entry name" value="ENOYL_COA_HYDRATASE"/>
    <property type="match status" value="1"/>
</dbReference>